<accession>A0A937D291</accession>
<dbReference type="Gene3D" id="3.40.50.200">
    <property type="entry name" value="Peptidase S8/S53 domain"/>
    <property type="match status" value="1"/>
</dbReference>
<keyword evidence="3 5" id="KW-0378">Hydrolase</keyword>
<keyword evidence="4 5" id="KW-0720">Serine protease</keyword>
<keyword evidence="2 5" id="KW-0645">Protease</keyword>
<organism evidence="7 8">
    <name type="scientific">Microvirga aerilata</name>
    <dbReference type="NCBI Taxonomy" id="670292"/>
    <lineage>
        <taxon>Bacteria</taxon>
        <taxon>Pseudomonadati</taxon>
        <taxon>Pseudomonadota</taxon>
        <taxon>Alphaproteobacteria</taxon>
        <taxon>Hyphomicrobiales</taxon>
        <taxon>Methylobacteriaceae</taxon>
        <taxon>Microvirga</taxon>
    </lineage>
</organism>
<comment type="similarity">
    <text evidence="1 5">Belongs to the peptidase S8 family.</text>
</comment>
<evidence type="ECO:0000313" key="8">
    <source>
        <dbReference type="Proteomes" id="UP000605848"/>
    </source>
</evidence>
<dbReference type="InterPro" id="IPR015500">
    <property type="entry name" value="Peptidase_S8_subtilisin-rel"/>
</dbReference>
<dbReference type="Pfam" id="PF00082">
    <property type="entry name" value="Peptidase_S8"/>
    <property type="match status" value="1"/>
</dbReference>
<dbReference type="InterPro" id="IPR022398">
    <property type="entry name" value="Peptidase_S8_His-AS"/>
</dbReference>
<comment type="caution">
    <text evidence="7">The sequence shown here is derived from an EMBL/GenBank/DDBJ whole genome shotgun (WGS) entry which is preliminary data.</text>
</comment>
<dbReference type="RefSeq" id="WP_202063534.1">
    <property type="nucleotide sequence ID" value="NZ_JAEQMY010000047.1"/>
</dbReference>
<dbReference type="InterPro" id="IPR050131">
    <property type="entry name" value="Peptidase_S8_subtilisin-like"/>
</dbReference>
<dbReference type="PROSITE" id="PS51892">
    <property type="entry name" value="SUBTILASE"/>
    <property type="match status" value="1"/>
</dbReference>
<dbReference type="PANTHER" id="PTHR43806">
    <property type="entry name" value="PEPTIDASE S8"/>
    <property type="match status" value="1"/>
</dbReference>
<evidence type="ECO:0000256" key="3">
    <source>
        <dbReference type="ARBA" id="ARBA00022801"/>
    </source>
</evidence>
<feature type="active site" description="Charge relay system" evidence="5">
    <location>
        <position position="255"/>
    </location>
</feature>
<evidence type="ECO:0000256" key="1">
    <source>
        <dbReference type="ARBA" id="ARBA00011073"/>
    </source>
</evidence>
<gene>
    <name evidence="7" type="ORF">JKG68_22200</name>
</gene>
<feature type="active site" description="Charge relay system" evidence="5">
    <location>
        <position position="220"/>
    </location>
</feature>
<dbReference type="PROSITE" id="PS00138">
    <property type="entry name" value="SUBTILASE_SER"/>
    <property type="match status" value="1"/>
</dbReference>
<dbReference type="PRINTS" id="PR00723">
    <property type="entry name" value="SUBTILISIN"/>
</dbReference>
<sequence>MARYVIANRRAGKFSAAAKAASRAEVATALATMPFATIIHDTDPDDPLARRVMVIEADAGAMATHRVGLPPDVIVEPEIIHYREWVPPRDVVPFRRQEAAPAAVGEAPFVIRVTGGGQQLPFATVKLYVRGFGSTVEVTGQTDAAGQVPFRIPPGHQPSVAVVAPLSAFWSVVVRGAGLQQVIECPPLPFDGSLGWWHQALGIDRVSSADGSGIRVGVADTGLGPHPDLAHSVAVGAFVDGDVLGADQTLDVDSHGTHVAGTIGARPTNPGMYSGIAPGCELFAARVFPSAEAGASNADIANAIDALSRTHGVDLINLSLGAAVPSEVVHDAIIDAAERGTLCLCAAGNDAGPVNYPAAFPEAIAVSALGLAGWGPPGSLSASRLPMDASLFGRENLYAANFTSHGPQVLCGAPGVGIIATVPDRHGTVGLYAVMDGTSMATPVTCGALAVVLSRDPGYQAMPRDIGRSQAARGILRAILRDVGLPPSHCGRGIPFAGQAVV</sequence>
<reference evidence="7" key="1">
    <citation type="submission" date="2021-01" db="EMBL/GenBank/DDBJ databases">
        <title>Microvirga sp.</title>
        <authorList>
            <person name="Kim M.K."/>
        </authorList>
    </citation>
    <scope>NUCLEOTIDE SEQUENCE</scope>
    <source>
        <strain evidence="7">5420S-16</strain>
    </source>
</reference>
<dbReference type="InterPro" id="IPR023828">
    <property type="entry name" value="Peptidase_S8_Ser-AS"/>
</dbReference>
<dbReference type="EMBL" id="JAEQMY010000047">
    <property type="protein sequence ID" value="MBL0406667.1"/>
    <property type="molecule type" value="Genomic_DNA"/>
</dbReference>
<feature type="active site" description="Charge relay system" evidence="5">
    <location>
        <position position="439"/>
    </location>
</feature>
<protein>
    <submittedName>
        <fullName evidence="7">S8 family serine peptidase</fullName>
    </submittedName>
</protein>
<dbReference type="Proteomes" id="UP000605848">
    <property type="component" value="Unassembled WGS sequence"/>
</dbReference>
<keyword evidence="8" id="KW-1185">Reference proteome</keyword>
<feature type="domain" description="Peptidase S8/S53" evidence="6">
    <location>
        <begin position="211"/>
        <end position="460"/>
    </location>
</feature>
<evidence type="ECO:0000259" key="6">
    <source>
        <dbReference type="Pfam" id="PF00082"/>
    </source>
</evidence>
<dbReference type="SUPFAM" id="SSF52743">
    <property type="entry name" value="Subtilisin-like"/>
    <property type="match status" value="1"/>
</dbReference>
<dbReference type="InterPro" id="IPR000209">
    <property type="entry name" value="Peptidase_S8/S53_dom"/>
</dbReference>
<evidence type="ECO:0000313" key="7">
    <source>
        <dbReference type="EMBL" id="MBL0406667.1"/>
    </source>
</evidence>
<dbReference type="PROSITE" id="PS00137">
    <property type="entry name" value="SUBTILASE_HIS"/>
    <property type="match status" value="1"/>
</dbReference>
<evidence type="ECO:0000256" key="4">
    <source>
        <dbReference type="ARBA" id="ARBA00022825"/>
    </source>
</evidence>
<dbReference type="InterPro" id="IPR036852">
    <property type="entry name" value="Peptidase_S8/S53_dom_sf"/>
</dbReference>
<evidence type="ECO:0000256" key="2">
    <source>
        <dbReference type="ARBA" id="ARBA00022670"/>
    </source>
</evidence>
<dbReference type="GO" id="GO:0006508">
    <property type="term" value="P:proteolysis"/>
    <property type="evidence" value="ECO:0007669"/>
    <property type="project" value="UniProtKB-KW"/>
</dbReference>
<dbReference type="GO" id="GO:0004252">
    <property type="term" value="F:serine-type endopeptidase activity"/>
    <property type="evidence" value="ECO:0007669"/>
    <property type="project" value="UniProtKB-UniRule"/>
</dbReference>
<proteinExistence type="inferred from homology"/>
<dbReference type="AlphaFoldDB" id="A0A937D291"/>
<evidence type="ECO:0000256" key="5">
    <source>
        <dbReference type="PROSITE-ProRule" id="PRU01240"/>
    </source>
</evidence>
<name>A0A937D291_9HYPH</name>
<dbReference type="PANTHER" id="PTHR43806:SF11">
    <property type="entry name" value="CEREVISIN-RELATED"/>
    <property type="match status" value="1"/>
</dbReference>